<dbReference type="PANTHER" id="PTHR31025:SF27">
    <property type="entry name" value="SI:CH211-193K19.2-RELATED"/>
    <property type="match status" value="1"/>
</dbReference>
<accession>A0ABD0W1C7</accession>
<name>A0ABD0W1C7_UMBPY</name>
<evidence type="ECO:0000313" key="3">
    <source>
        <dbReference type="Proteomes" id="UP001557470"/>
    </source>
</evidence>
<evidence type="ECO:0000313" key="2">
    <source>
        <dbReference type="EMBL" id="KAL0964210.1"/>
    </source>
</evidence>
<reference evidence="2 3" key="1">
    <citation type="submission" date="2024-06" db="EMBL/GenBank/DDBJ databases">
        <authorList>
            <person name="Pan Q."/>
            <person name="Wen M."/>
            <person name="Jouanno E."/>
            <person name="Zahm M."/>
            <person name="Klopp C."/>
            <person name="Cabau C."/>
            <person name="Louis A."/>
            <person name="Berthelot C."/>
            <person name="Parey E."/>
            <person name="Roest Crollius H."/>
            <person name="Montfort J."/>
            <person name="Robinson-Rechavi M."/>
            <person name="Bouchez O."/>
            <person name="Lampietro C."/>
            <person name="Lopez Roques C."/>
            <person name="Donnadieu C."/>
            <person name="Postlethwait J."/>
            <person name="Bobe J."/>
            <person name="Verreycken H."/>
            <person name="Guiguen Y."/>
        </authorList>
    </citation>
    <scope>NUCLEOTIDE SEQUENCE [LARGE SCALE GENOMIC DNA]</scope>
    <source>
        <strain evidence="2">Up_M1</strain>
        <tissue evidence="2">Testis</tissue>
    </source>
</reference>
<proteinExistence type="predicted"/>
<dbReference type="EMBL" id="JAGEUA010000010">
    <property type="protein sequence ID" value="KAL0964210.1"/>
    <property type="molecule type" value="Genomic_DNA"/>
</dbReference>
<dbReference type="Proteomes" id="UP001557470">
    <property type="component" value="Unassembled WGS sequence"/>
</dbReference>
<comment type="caution">
    <text evidence="2">The sequence shown here is derived from an EMBL/GenBank/DDBJ whole genome shotgun (WGS) entry which is preliminary data.</text>
</comment>
<protein>
    <submittedName>
        <fullName evidence="2">Uncharacterized protein</fullName>
    </submittedName>
</protein>
<feature type="region of interest" description="Disordered" evidence="1">
    <location>
        <begin position="94"/>
        <end position="121"/>
    </location>
</feature>
<gene>
    <name evidence="2" type="ORF">UPYG_G00320840</name>
</gene>
<dbReference type="AlphaFoldDB" id="A0ABD0W1C7"/>
<organism evidence="2 3">
    <name type="scientific">Umbra pygmaea</name>
    <name type="common">Eastern mudminnow</name>
    <dbReference type="NCBI Taxonomy" id="75934"/>
    <lineage>
        <taxon>Eukaryota</taxon>
        <taxon>Metazoa</taxon>
        <taxon>Chordata</taxon>
        <taxon>Craniata</taxon>
        <taxon>Vertebrata</taxon>
        <taxon>Euteleostomi</taxon>
        <taxon>Actinopterygii</taxon>
        <taxon>Neopterygii</taxon>
        <taxon>Teleostei</taxon>
        <taxon>Protacanthopterygii</taxon>
        <taxon>Esociformes</taxon>
        <taxon>Umbridae</taxon>
        <taxon>Umbra</taxon>
    </lineage>
</organism>
<keyword evidence="3" id="KW-1185">Reference proteome</keyword>
<sequence>MNPPTILKVILGDNSSQRLTFQNGLPGSVKELVSEVQRQCGLNSNFRLQFMDALFGNEFMNLTSIDEVQNRGTIRVIPMTETSPCTSVPALHQHDLEESSSLSSGNVDTDILSSPESEASSSRSFWPSLFYVPQFSYDAELKLEQGNAAYREKGTLLNPDPKLKSNILEGVVQQIVRYRVYVTDKQFNMVGEALISKHPCLTEKGSLTGYAGWKASLKNKLAIYRTYLRKLGCREVMVNSLKHKPEGKSSAAFGIKKPRRSEVNYCPPYPTGESDVSLDSVRVELLSDVKKRNNREMVRTKMEKTFSYRRYELVRDAPIIRDFQARWPALFDVSEINAEFKCITTMPLQSRFFSQLDVLSDRLLKLFEKRGGQIGKRLQSIMADISQDDDVDVGRECILKGLCVYLNEDPENLVREYTAEDEVLNQRAIEETTLGICVVKHRDATDRPEDIGIVLEGQVVLHDLDNVALAASMLFGLMYALNLNYPPELKYSFEVLQKVVMELDGNTLSKKAHALKNRFHQ</sequence>
<evidence type="ECO:0000256" key="1">
    <source>
        <dbReference type="SAM" id="MobiDB-lite"/>
    </source>
</evidence>
<dbReference type="PANTHER" id="PTHR31025">
    <property type="entry name" value="SI:CH211-196P9.1-RELATED"/>
    <property type="match status" value="1"/>
</dbReference>